<sequence length="167" mass="16504">MAAGKTSAPPPVDCTSVVLSMADCLSYVTNGSTVNIPEGNCCSGLKSVLKTNPDCLCEAFKSSSQFGVVLNVTKALALPQACHVHAPSSDNCGLSLSPTGAPAGATNNSPAGAPSSSVAKAPSTSIEGNEVAPALGPSKPGFSSAISISITVELIIVGLATAFFCGF</sequence>
<dbReference type="InterPro" id="IPR000528">
    <property type="entry name" value="Plant_nsLTP"/>
</dbReference>
<name>A0A7C8ZWR1_OPUST</name>
<comment type="similarity">
    <text evidence="2">Belongs to the plant LTP family.</text>
</comment>
<evidence type="ECO:0000256" key="1">
    <source>
        <dbReference type="ARBA" id="ARBA00004609"/>
    </source>
</evidence>
<keyword evidence="4" id="KW-0336">GPI-anchor</keyword>
<evidence type="ECO:0000256" key="6">
    <source>
        <dbReference type="ARBA" id="ARBA00023157"/>
    </source>
</evidence>
<dbReference type="AlphaFoldDB" id="A0A7C8ZWR1"/>
<dbReference type="GO" id="GO:0098552">
    <property type="term" value="C:side of membrane"/>
    <property type="evidence" value="ECO:0007669"/>
    <property type="project" value="UniProtKB-KW"/>
</dbReference>
<organism evidence="11">
    <name type="scientific">Opuntia streptacantha</name>
    <name type="common">Prickly pear cactus</name>
    <name type="synonym">Opuntia cardona</name>
    <dbReference type="NCBI Taxonomy" id="393608"/>
    <lineage>
        <taxon>Eukaryota</taxon>
        <taxon>Viridiplantae</taxon>
        <taxon>Streptophyta</taxon>
        <taxon>Embryophyta</taxon>
        <taxon>Tracheophyta</taxon>
        <taxon>Spermatophyta</taxon>
        <taxon>Magnoliopsida</taxon>
        <taxon>eudicotyledons</taxon>
        <taxon>Gunneridae</taxon>
        <taxon>Pentapetalae</taxon>
        <taxon>Caryophyllales</taxon>
        <taxon>Cactineae</taxon>
        <taxon>Cactaceae</taxon>
        <taxon>Opuntioideae</taxon>
        <taxon>Opuntia</taxon>
    </lineage>
</organism>
<evidence type="ECO:0000256" key="5">
    <source>
        <dbReference type="ARBA" id="ARBA00022729"/>
    </source>
</evidence>
<dbReference type="GO" id="GO:0008289">
    <property type="term" value="F:lipid binding"/>
    <property type="evidence" value="ECO:0007669"/>
    <property type="project" value="InterPro"/>
</dbReference>
<feature type="domain" description="Bifunctional inhibitor/plant lipid transfer protein/seed storage helical" evidence="10">
    <location>
        <begin position="14"/>
        <end position="92"/>
    </location>
</feature>
<accession>A0A7C8ZWR1</accession>
<dbReference type="InterPro" id="IPR036312">
    <property type="entry name" value="Bifun_inhib/LTP/seed_sf"/>
</dbReference>
<dbReference type="SMART" id="SM00499">
    <property type="entry name" value="AAI"/>
    <property type="match status" value="1"/>
</dbReference>
<keyword evidence="5" id="KW-0732">Signal</keyword>
<dbReference type="InterPro" id="IPR043325">
    <property type="entry name" value="LTSS"/>
</dbReference>
<proteinExistence type="inferred from homology"/>
<dbReference type="PRINTS" id="PR00382">
    <property type="entry name" value="LIPIDTRNSFER"/>
</dbReference>
<evidence type="ECO:0000259" key="10">
    <source>
        <dbReference type="SMART" id="SM00499"/>
    </source>
</evidence>
<keyword evidence="7" id="KW-0325">Glycoprotein</keyword>
<feature type="compositionally biased region" description="Polar residues" evidence="9">
    <location>
        <begin position="105"/>
        <end position="122"/>
    </location>
</feature>
<dbReference type="EMBL" id="GISG01174885">
    <property type="protein sequence ID" value="MBA4652517.1"/>
    <property type="molecule type" value="Transcribed_RNA"/>
</dbReference>
<evidence type="ECO:0000256" key="9">
    <source>
        <dbReference type="SAM" id="MobiDB-lite"/>
    </source>
</evidence>
<evidence type="ECO:0000256" key="8">
    <source>
        <dbReference type="ARBA" id="ARBA00023288"/>
    </source>
</evidence>
<dbReference type="SUPFAM" id="SSF47699">
    <property type="entry name" value="Bifunctional inhibitor/lipid-transfer protein/seed storage 2S albumin"/>
    <property type="match status" value="1"/>
</dbReference>
<dbReference type="GO" id="GO:0006869">
    <property type="term" value="P:lipid transport"/>
    <property type="evidence" value="ECO:0007669"/>
    <property type="project" value="InterPro"/>
</dbReference>
<evidence type="ECO:0000313" key="11">
    <source>
        <dbReference type="EMBL" id="MBA4652517.1"/>
    </source>
</evidence>
<protein>
    <recommendedName>
        <fullName evidence="10">Bifunctional inhibitor/plant lipid transfer protein/seed storage helical domain-containing protein</fullName>
    </recommendedName>
</protein>
<dbReference type="PANTHER" id="PTHR33044">
    <property type="entry name" value="BIFUNCTIONAL INHIBITOR/LIPID-TRANSFER PROTEIN/SEED STORAGE 2S ALBUMIN SUPERFAMILY PROTEIN-RELATED"/>
    <property type="match status" value="1"/>
</dbReference>
<evidence type="ECO:0000256" key="4">
    <source>
        <dbReference type="ARBA" id="ARBA00022622"/>
    </source>
</evidence>
<dbReference type="InterPro" id="IPR016140">
    <property type="entry name" value="Bifunc_inhib/LTP/seed_store"/>
</dbReference>
<comment type="subcellular location">
    <subcellularLocation>
        <location evidence="1">Cell membrane</location>
        <topology evidence="1">Lipid-anchor</topology>
        <topology evidence="1">GPI-anchor</topology>
    </subcellularLocation>
</comment>
<keyword evidence="8" id="KW-0449">Lipoprotein</keyword>
<evidence type="ECO:0000256" key="3">
    <source>
        <dbReference type="ARBA" id="ARBA00022475"/>
    </source>
</evidence>
<dbReference type="CDD" id="cd00010">
    <property type="entry name" value="AAI_LTSS"/>
    <property type="match status" value="1"/>
</dbReference>
<dbReference type="Pfam" id="PF14368">
    <property type="entry name" value="LTP_2"/>
    <property type="match status" value="1"/>
</dbReference>
<feature type="region of interest" description="Disordered" evidence="9">
    <location>
        <begin position="103"/>
        <end position="122"/>
    </location>
</feature>
<dbReference type="GO" id="GO:0005886">
    <property type="term" value="C:plasma membrane"/>
    <property type="evidence" value="ECO:0007669"/>
    <property type="project" value="UniProtKB-SubCell"/>
</dbReference>
<keyword evidence="6" id="KW-1015">Disulfide bond</keyword>
<evidence type="ECO:0000256" key="2">
    <source>
        <dbReference type="ARBA" id="ARBA00009748"/>
    </source>
</evidence>
<reference evidence="11" key="1">
    <citation type="journal article" date="2013" name="J. Plant Res.">
        <title>Effect of fungi and light on seed germination of three Opuntia species from semiarid lands of central Mexico.</title>
        <authorList>
            <person name="Delgado-Sanchez P."/>
            <person name="Jimenez-Bremont J.F."/>
            <person name="Guerrero-Gonzalez Mde L."/>
            <person name="Flores J."/>
        </authorList>
    </citation>
    <scope>NUCLEOTIDE SEQUENCE</scope>
    <source>
        <tissue evidence="11">Cladode</tissue>
    </source>
</reference>
<keyword evidence="4" id="KW-0472">Membrane</keyword>
<keyword evidence="3" id="KW-1003">Cell membrane</keyword>
<dbReference type="Gene3D" id="1.10.110.10">
    <property type="entry name" value="Plant lipid-transfer and hydrophobic proteins"/>
    <property type="match status" value="1"/>
</dbReference>
<evidence type="ECO:0000256" key="7">
    <source>
        <dbReference type="ARBA" id="ARBA00023180"/>
    </source>
</evidence>
<dbReference type="FunFam" id="1.10.110.10:FF:000001">
    <property type="entry name" value="Bifunctional inhibitor/lipid-transfer protein/seed storage 2S albumin superfamily protein"/>
    <property type="match status" value="1"/>
</dbReference>
<reference evidence="11" key="2">
    <citation type="submission" date="2020-07" db="EMBL/GenBank/DDBJ databases">
        <authorList>
            <person name="Vera ALvarez R."/>
            <person name="Arias-Moreno D.M."/>
            <person name="Jimenez-Jacinto V."/>
            <person name="Jimenez-Bremont J.F."/>
            <person name="Swaminathan K."/>
            <person name="Moose S.P."/>
            <person name="Guerrero-Gonzalez M.L."/>
            <person name="Marino-Ramirez L."/>
            <person name="Landsman D."/>
            <person name="Rodriguez-Kessler M."/>
            <person name="Delgado-Sanchez P."/>
        </authorList>
    </citation>
    <scope>NUCLEOTIDE SEQUENCE</scope>
    <source>
        <tissue evidence="11">Cladode</tissue>
    </source>
</reference>